<evidence type="ECO:0000313" key="2">
    <source>
        <dbReference type="Proteomes" id="UP000762110"/>
    </source>
</evidence>
<accession>A0ABX2DJ91</accession>
<dbReference type="RefSeq" id="WP_173273672.1">
    <property type="nucleotide sequence ID" value="NZ_JABMKV010000004.1"/>
</dbReference>
<protein>
    <recommendedName>
        <fullName evidence="3">Lipocalin-like domain-containing protein</fullName>
    </recommendedName>
</protein>
<dbReference type="EMBL" id="JABMKV010000004">
    <property type="protein sequence ID" value="NQX32996.1"/>
    <property type="molecule type" value="Genomic_DNA"/>
</dbReference>
<gene>
    <name evidence="1" type="ORF">HQN85_14760</name>
</gene>
<comment type="caution">
    <text evidence="1">The sequence shown here is derived from an EMBL/GenBank/DDBJ whole genome shotgun (WGS) entry which is preliminary data.</text>
</comment>
<proteinExistence type="predicted"/>
<evidence type="ECO:0000313" key="1">
    <source>
        <dbReference type="EMBL" id="NQX32996.1"/>
    </source>
</evidence>
<dbReference type="Proteomes" id="UP000762110">
    <property type="component" value="Unassembled WGS sequence"/>
</dbReference>
<keyword evidence="2" id="KW-1185">Reference proteome</keyword>
<name>A0ABX2DJ91_9SPHI</name>
<evidence type="ECO:0008006" key="3">
    <source>
        <dbReference type="Google" id="ProtNLM"/>
    </source>
</evidence>
<reference evidence="1 2" key="1">
    <citation type="submission" date="2020-05" db="EMBL/GenBank/DDBJ databases">
        <title>Description of Pedobacter foliorum sp. nov.</title>
        <authorList>
            <person name="Qi S."/>
            <person name="Carlier A."/>
            <person name="Cnockaert M."/>
            <person name="Vandamme P."/>
        </authorList>
    </citation>
    <scope>NUCLEOTIDE SEQUENCE [LARGE SCALE GENOMIC DNA]</scope>
    <source>
        <strain evidence="1 2">LMG 31300</strain>
    </source>
</reference>
<sequence length="133" mass="15026">MKKLFFISLVAVTLLGCEKDKNAKDFKGTYIGTFRTKEDGKMVMTATELTLLNGNFEVIKGLKPGSGSFKLEDKRTVTFSDKNVWTADFDWNLILNGTYTYQALADSLILTRVLSSATPADNNYYQYRLKQVN</sequence>
<dbReference type="PROSITE" id="PS51257">
    <property type="entry name" value="PROKAR_LIPOPROTEIN"/>
    <property type="match status" value="1"/>
</dbReference>
<organism evidence="1 2">
    <name type="scientific">Pedobacter boryungensis</name>
    <dbReference type="NCBI Taxonomy" id="869962"/>
    <lineage>
        <taxon>Bacteria</taxon>
        <taxon>Pseudomonadati</taxon>
        <taxon>Bacteroidota</taxon>
        <taxon>Sphingobacteriia</taxon>
        <taxon>Sphingobacteriales</taxon>
        <taxon>Sphingobacteriaceae</taxon>
        <taxon>Pedobacter</taxon>
    </lineage>
</organism>